<dbReference type="EMBL" id="FUWH01000005">
    <property type="protein sequence ID" value="SJZ86128.1"/>
    <property type="molecule type" value="Genomic_DNA"/>
</dbReference>
<evidence type="ECO:0000313" key="2">
    <source>
        <dbReference type="Proteomes" id="UP000190888"/>
    </source>
</evidence>
<dbReference type="STRING" id="413434.SAMN04488132_105132"/>
<protein>
    <recommendedName>
        <fullName evidence="3">DUF4294 domain-containing protein</fullName>
    </recommendedName>
</protein>
<reference evidence="1 2" key="1">
    <citation type="submission" date="2017-02" db="EMBL/GenBank/DDBJ databases">
        <authorList>
            <person name="Peterson S.W."/>
        </authorList>
    </citation>
    <scope>NUCLEOTIDE SEQUENCE [LARGE SCALE GENOMIC DNA]</scope>
    <source>
        <strain evidence="1 2">DSM 22335</strain>
    </source>
</reference>
<sequence>MPGIVSERLNAGYFFIAAAINRAESLILTEVKPGRANIIPVILCVAIACSCFCTTAGAQAKGPYDTVKVYAYITPEGDTIGQSILPGVEVIGKLTRKWRNYWADWTRLRNAVYVTYPYAKAASRIMNDINSRLEHVTDKKQRKAIIRSKEKELKKEFTDKLTQLSIYQGKVLMKLINRETGNNCYEIIEEYKGLVSAAFWQTVALVFGSNLRQSYDAAGKDAAMEQIVRDVEVMYGYRRGS</sequence>
<evidence type="ECO:0000313" key="1">
    <source>
        <dbReference type="EMBL" id="SJZ86128.1"/>
    </source>
</evidence>
<dbReference type="Proteomes" id="UP000190888">
    <property type="component" value="Unassembled WGS sequence"/>
</dbReference>
<evidence type="ECO:0008006" key="3">
    <source>
        <dbReference type="Google" id="ProtNLM"/>
    </source>
</evidence>
<accession>A0A1T4P5C0</accession>
<gene>
    <name evidence="1" type="ORF">SAMN04488132_105132</name>
</gene>
<dbReference type="AlphaFoldDB" id="A0A1T4P5C0"/>
<name>A0A1T4P5C0_9BACT</name>
<keyword evidence="2" id="KW-1185">Reference proteome</keyword>
<organism evidence="1 2">
    <name type="scientific">Sediminibacterium ginsengisoli</name>
    <dbReference type="NCBI Taxonomy" id="413434"/>
    <lineage>
        <taxon>Bacteria</taxon>
        <taxon>Pseudomonadati</taxon>
        <taxon>Bacteroidota</taxon>
        <taxon>Chitinophagia</taxon>
        <taxon>Chitinophagales</taxon>
        <taxon>Chitinophagaceae</taxon>
        <taxon>Sediminibacterium</taxon>
    </lineage>
</organism>
<dbReference type="Pfam" id="PF14127">
    <property type="entry name" value="DUF4294"/>
    <property type="match status" value="1"/>
</dbReference>
<proteinExistence type="predicted"/>
<dbReference type="InterPro" id="IPR025636">
    <property type="entry name" value="DUF4294"/>
</dbReference>